<feature type="non-terminal residue" evidence="1">
    <location>
        <position position="73"/>
    </location>
</feature>
<name>A0A9J5YJL8_SOLCO</name>
<keyword evidence="2" id="KW-1185">Reference proteome</keyword>
<reference evidence="1 2" key="1">
    <citation type="submission" date="2020-09" db="EMBL/GenBank/DDBJ databases">
        <title>De no assembly of potato wild relative species, Solanum commersonii.</title>
        <authorList>
            <person name="Cho K."/>
        </authorList>
    </citation>
    <scope>NUCLEOTIDE SEQUENCE [LARGE SCALE GENOMIC DNA]</scope>
    <source>
        <strain evidence="1">LZ3.2</strain>
        <tissue evidence="1">Leaf</tissue>
    </source>
</reference>
<evidence type="ECO:0000313" key="2">
    <source>
        <dbReference type="Proteomes" id="UP000824120"/>
    </source>
</evidence>
<proteinExistence type="predicted"/>
<feature type="non-terminal residue" evidence="1">
    <location>
        <position position="1"/>
    </location>
</feature>
<organism evidence="1 2">
    <name type="scientific">Solanum commersonii</name>
    <name type="common">Commerson's wild potato</name>
    <name type="synonym">Commerson's nightshade</name>
    <dbReference type="NCBI Taxonomy" id="4109"/>
    <lineage>
        <taxon>Eukaryota</taxon>
        <taxon>Viridiplantae</taxon>
        <taxon>Streptophyta</taxon>
        <taxon>Embryophyta</taxon>
        <taxon>Tracheophyta</taxon>
        <taxon>Spermatophyta</taxon>
        <taxon>Magnoliopsida</taxon>
        <taxon>eudicotyledons</taxon>
        <taxon>Gunneridae</taxon>
        <taxon>Pentapetalae</taxon>
        <taxon>asterids</taxon>
        <taxon>lamiids</taxon>
        <taxon>Solanales</taxon>
        <taxon>Solanaceae</taxon>
        <taxon>Solanoideae</taxon>
        <taxon>Solaneae</taxon>
        <taxon>Solanum</taxon>
    </lineage>
</organism>
<dbReference type="OrthoDB" id="1302160at2759"/>
<comment type="caution">
    <text evidence="1">The sequence shown here is derived from an EMBL/GenBank/DDBJ whole genome shotgun (WGS) entry which is preliminary data.</text>
</comment>
<dbReference type="EMBL" id="JACXVP010000006">
    <property type="protein sequence ID" value="KAG5600554.1"/>
    <property type="molecule type" value="Genomic_DNA"/>
</dbReference>
<accession>A0A9J5YJL8</accession>
<protein>
    <submittedName>
        <fullName evidence="1">Uncharacterized protein</fullName>
    </submittedName>
</protein>
<evidence type="ECO:0000313" key="1">
    <source>
        <dbReference type="EMBL" id="KAG5600554.1"/>
    </source>
</evidence>
<dbReference type="Proteomes" id="UP000824120">
    <property type="component" value="Chromosome 6"/>
</dbReference>
<sequence length="73" mass="8049">IRSQRPEDIIKVSPNDALGIVLGPEYPGHVRGLGLGVVPTVAFKQTSGRFMYVDQRNIGNILEEFAYLFPPPP</sequence>
<gene>
    <name evidence="1" type="ORF">H5410_031924</name>
</gene>
<dbReference type="AlphaFoldDB" id="A0A9J5YJL8"/>